<dbReference type="AlphaFoldDB" id="A0AB74VH30"/>
<keyword evidence="5" id="KW-1133">Transmembrane helix</keyword>
<feature type="binding site" evidence="4">
    <location>
        <position position="492"/>
    </location>
    <ligand>
        <name>S-adenosyl-L-methionine</name>
        <dbReference type="ChEBI" id="CHEBI:59789"/>
    </ligand>
</feature>
<evidence type="ECO:0000259" key="7">
    <source>
        <dbReference type="Pfam" id="PF17827"/>
    </source>
</evidence>
<dbReference type="CDD" id="cd02440">
    <property type="entry name" value="AdoMet_MTases"/>
    <property type="match status" value="1"/>
</dbReference>
<dbReference type="Proteomes" id="UP000679373">
    <property type="component" value="Chromosome"/>
</dbReference>
<keyword evidence="5" id="KW-0812">Transmembrane</keyword>
<evidence type="ECO:0000259" key="6">
    <source>
        <dbReference type="Pfam" id="PF05175"/>
    </source>
</evidence>
<comment type="function">
    <text evidence="4">Methylates the class 1 translation termination release factors RF1/PrfA and RF2/PrfB on the glutamine residue of the universally conserved GGQ motif.</text>
</comment>
<dbReference type="PANTHER" id="PTHR42867:SF1">
    <property type="entry name" value="MEMBRANE PROTEIN-RELATED"/>
    <property type="match status" value="1"/>
</dbReference>
<dbReference type="Pfam" id="PF07136">
    <property type="entry name" value="DUF1385"/>
    <property type="match status" value="1"/>
</dbReference>
<dbReference type="Gene3D" id="1.10.8.10">
    <property type="entry name" value="DNA helicase RuvA subunit, C-terminal domain"/>
    <property type="match status" value="1"/>
</dbReference>
<gene>
    <name evidence="4 8" type="primary">prmC</name>
    <name evidence="8" type="ORF">KEC93_02285</name>
</gene>
<dbReference type="Gene3D" id="3.40.50.150">
    <property type="entry name" value="Vaccinia Virus protein VP39"/>
    <property type="match status" value="1"/>
</dbReference>
<organism evidence="8 9">
    <name type="scientific">Clostridium beijerinckii</name>
    <name type="common">Clostridium MP</name>
    <dbReference type="NCBI Taxonomy" id="1520"/>
    <lineage>
        <taxon>Bacteria</taxon>
        <taxon>Bacillati</taxon>
        <taxon>Bacillota</taxon>
        <taxon>Clostridia</taxon>
        <taxon>Eubacteriales</taxon>
        <taxon>Clostridiaceae</taxon>
        <taxon>Clostridium</taxon>
    </lineage>
</organism>
<dbReference type="GO" id="GO:0003676">
    <property type="term" value="F:nucleic acid binding"/>
    <property type="evidence" value="ECO:0007669"/>
    <property type="project" value="InterPro"/>
</dbReference>
<feature type="transmembrane region" description="Helical" evidence="5">
    <location>
        <begin position="105"/>
        <end position="129"/>
    </location>
</feature>
<feature type="binding site" evidence="4">
    <location>
        <begin position="492"/>
        <end position="495"/>
    </location>
    <ligand>
        <name>substrate</name>
    </ligand>
</feature>
<dbReference type="Pfam" id="PF05175">
    <property type="entry name" value="MTS"/>
    <property type="match status" value="1"/>
</dbReference>
<proteinExistence type="inferred from homology"/>
<feature type="binding site" evidence="4">
    <location>
        <position position="446"/>
    </location>
    <ligand>
        <name>S-adenosyl-L-methionine</name>
        <dbReference type="ChEBI" id="CHEBI:59789"/>
    </ligand>
</feature>
<dbReference type="InterPro" id="IPR019874">
    <property type="entry name" value="RF_methyltr_PrmC"/>
</dbReference>
<sequence>MERRDVGGQAVIEGVMMRGSKNLATAVRTPKGNIEIDFKDNRPVTKKYPILNIPFLRGFFVLVESMKVGMESLNYSASFLEEDNEEPSKFEKWLDDKLGERANSVLMAITMFISFLFAIGLFVALPTGIASVFKGVGISNVMLNLIEALIRIVILLLYMFSISKLNDIYRVFQYHGAEHKTIFCYEAMEELTVENVRKQSRLHPRCGTNFLFLVMFVSIIVFSFTGWGGIIERLALRIILIPVVTGISYEIIKWLGKNDSMLAQIIAYPGLKLQLLTTKEPDDSQIEVAIASLKAAEGIKDPNKNIEELIKTGTFTLKENGIDTARLDAELLLGNIIEKDRVYLITHKEDEVSKEDAEKYFDLIEKRRNKMPVKYILNKCEFMGIEFYVEEGVLIPRGDTEILVDEVLKIIEENQEMQICDLCSGSGAVGISLAHFRQNIKVDLIDYYPIPEKVSLINIEKNKLEDRVFFIKSDLLEESIKNNKIYDIIVSNPPYIEECEIGKLMEDVKNYEPHTALNGGNDGLDFYRKIIDQSQYTLRESGILAFEIGYNQGEAVKLLMENNGFTNVKIVKDFASLDRVVVGIKI</sequence>
<dbReference type="InterPro" id="IPR040758">
    <property type="entry name" value="PrmC_N"/>
</dbReference>
<dbReference type="Pfam" id="PF17827">
    <property type="entry name" value="PrmC_N"/>
    <property type="match status" value="1"/>
</dbReference>
<dbReference type="InterPro" id="IPR004556">
    <property type="entry name" value="HemK-like"/>
</dbReference>
<keyword evidence="5" id="KW-0472">Membrane</keyword>
<evidence type="ECO:0000256" key="1">
    <source>
        <dbReference type="ARBA" id="ARBA00022603"/>
    </source>
</evidence>
<reference evidence="8" key="1">
    <citation type="submission" date="2021-04" db="EMBL/GenBank/DDBJ databases">
        <title>Complete genome sequence of the type strain Clostridium beijerinckii NRRL B-598.</title>
        <authorList>
            <person name="Sedlar K."/>
            <person name="Branska B."/>
            <person name="Bezdicek M."/>
            <person name="Nykrynova M."/>
            <person name="Lengerova M."/>
            <person name="Skutkova H."/>
            <person name="Patakova P."/>
        </authorList>
    </citation>
    <scope>NUCLEOTIDE SEQUENCE</scope>
    <source>
        <strain evidence="8">DSM 791</strain>
    </source>
</reference>
<evidence type="ECO:0000256" key="2">
    <source>
        <dbReference type="ARBA" id="ARBA00022679"/>
    </source>
</evidence>
<feature type="domain" description="Release factor glutamine methyltransferase N-terminal" evidence="7">
    <location>
        <begin position="308"/>
        <end position="377"/>
    </location>
</feature>
<dbReference type="InterPro" id="IPR002052">
    <property type="entry name" value="DNA_methylase_N6_adenine_CS"/>
</dbReference>
<keyword evidence="9" id="KW-1185">Reference proteome</keyword>
<keyword evidence="2 4" id="KW-0808">Transferase</keyword>
<accession>A0AB74VH30</accession>
<dbReference type="NCBIfam" id="TIGR00536">
    <property type="entry name" value="hemK_fam"/>
    <property type="match status" value="1"/>
</dbReference>
<feature type="transmembrane region" description="Helical" evidence="5">
    <location>
        <begin position="141"/>
        <end position="160"/>
    </location>
</feature>
<dbReference type="PROSITE" id="PS00092">
    <property type="entry name" value="N6_MTASE"/>
    <property type="match status" value="1"/>
</dbReference>
<dbReference type="PANTHER" id="PTHR42867">
    <property type="entry name" value="MEMBRANE PROTEIN-RELATED"/>
    <property type="match status" value="1"/>
</dbReference>
<dbReference type="GO" id="GO:0102559">
    <property type="term" value="F:peptide chain release factor N(5)-glutamine methyltransferase activity"/>
    <property type="evidence" value="ECO:0007669"/>
    <property type="project" value="UniProtKB-EC"/>
</dbReference>
<keyword evidence="1 4" id="KW-0489">Methyltransferase</keyword>
<dbReference type="GeneID" id="66343314"/>
<dbReference type="EC" id="2.1.1.297" evidence="4"/>
<name>A0AB74VH30_CLOBE</name>
<protein>
    <recommendedName>
        <fullName evidence="4">Release factor glutamine methyltransferase</fullName>
        <shortName evidence="4">RF MTase</shortName>
        <ecNumber evidence="4">2.1.1.297</ecNumber>
    </recommendedName>
    <alternativeName>
        <fullName evidence="4">N5-glutamine methyltransferase PrmC</fullName>
    </alternativeName>
    <alternativeName>
        <fullName evidence="4">Protein-(glutamine-N5) MTase PrmC</fullName>
    </alternativeName>
    <alternativeName>
        <fullName evidence="4">Protein-glutamine N-methyltransferase PrmC</fullName>
    </alternativeName>
</protein>
<evidence type="ECO:0000256" key="3">
    <source>
        <dbReference type="ARBA" id="ARBA00022691"/>
    </source>
</evidence>
<dbReference type="InterPro" id="IPR029063">
    <property type="entry name" value="SAM-dependent_MTases_sf"/>
</dbReference>
<comment type="catalytic activity">
    <reaction evidence="4">
        <text>L-glutaminyl-[peptide chain release factor] + S-adenosyl-L-methionine = N(5)-methyl-L-glutaminyl-[peptide chain release factor] + S-adenosyl-L-homocysteine + H(+)</text>
        <dbReference type="Rhea" id="RHEA:42896"/>
        <dbReference type="Rhea" id="RHEA-COMP:10271"/>
        <dbReference type="Rhea" id="RHEA-COMP:10272"/>
        <dbReference type="ChEBI" id="CHEBI:15378"/>
        <dbReference type="ChEBI" id="CHEBI:30011"/>
        <dbReference type="ChEBI" id="CHEBI:57856"/>
        <dbReference type="ChEBI" id="CHEBI:59789"/>
        <dbReference type="ChEBI" id="CHEBI:61891"/>
        <dbReference type="EC" id="2.1.1.297"/>
    </reaction>
</comment>
<dbReference type="InterPro" id="IPR010787">
    <property type="entry name" value="DUF1385"/>
</dbReference>
<feature type="domain" description="Methyltransferase small" evidence="6">
    <location>
        <begin position="408"/>
        <end position="499"/>
    </location>
</feature>
<evidence type="ECO:0000313" key="9">
    <source>
        <dbReference type="Proteomes" id="UP000679373"/>
    </source>
</evidence>
<dbReference type="EMBL" id="CP073653">
    <property type="protein sequence ID" value="QUN35684.1"/>
    <property type="molecule type" value="Genomic_DNA"/>
</dbReference>
<evidence type="ECO:0000256" key="4">
    <source>
        <dbReference type="HAMAP-Rule" id="MF_02126"/>
    </source>
</evidence>
<evidence type="ECO:0000256" key="5">
    <source>
        <dbReference type="SAM" id="Phobius"/>
    </source>
</evidence>
<comment type="similarity">
    <text evidence="4">Belongs to the protein N5-glutamine methyltransferase family. PrmC subfamily.</text>
</comment>
<keyword evidence="3 4" id="KW-0949">S-adenosyl-L-methionine</keyword>
<dbReference type="InterPro" id="IPR007848">
    <property type="entry name" value="Small_mtfrase_dom"/>
</dbReference>
<dbReference type="RefSeq" id="WP_077868714.1">
    <property type="nucleotide sequence ID" value="NZ_BKAK01000060.1"/>
</dbReference>
<dbReference type="SUPFAM" id="SSF53335">
    <property type="entry name" value="S-adenosyl-L-methionine-dependent methyltransferases"/>
    <property type="match status" value="1"/>
</dbReference>
<evidence type="ECO:0000313" key="8">
    <source>
        <dbReference type="EMBL" id="QUN35684.1"/>
    </source>
</evidence>
<dbReference type="NCBIfam" id="TIGR03534">
    <property type="entry name" value="RF_mod_PrmC"/>
    <property type="match status" value="1"/>
</dbReference>
<feature type="transmembrane region" description="Helical" evidence="5">
    <location>
        <begin position="207"/>
        <end position="228"/>
    </location>
</feature>
<dbReference type="HAMAP" id="MF_02126">
    <property type="entry name" value="RF_methyltr_PrmC"/>
    <property type="match status" value="1"/>
</dbReference>
<comment type="caution">
    <text evidence="4">Lacks conserved residue(s) required for the propagation of feature annotation.</text>
</comment>
<dbReference type="GO" id="GO:0032259">
    <property type="term" value="P:methylation"/>
    <property type="evidence" value="ECO:0007669"/>
    <property type="project" value="UniProtKB-KW"/>
</dbReference>